<dbReference type="KEGG" id="cpi:Cpin_4268"/>
<dbReference type="Pfam" id="PF14903">
    <property type="entry name" value="WG_beta_rep"/>
    <property type="match status" value="3"/>
</dbReference>
<accession>A0A979G6S1</accession>
<reference evidence="2" key="1">
    <citation type="submission" date="2009-08" db="EMBL/GenBank/DDBJ databases">
        <title>The complete genome of Chitinophaga pinensis DSM 2588.</title>
        <authorList>
            <consortium name="US DOE Joint Genome Institute (JGI-PGF)"/>
            <person name="Lucas S."/>
            <person name="Copeland A."/>
            <person name="Lapidus A."/>
            <person name="Glavina del Rio T."/>
            <person name="Dalin E."/>
            <person name="Tice H."/>
            <person name="Bruce D."/>
            <person name="Goodwin L."/>
            <person name="Pitluck S."/>
            <person name="Kyrpides N."/>
            <person name="Mavromatis K."/>
            <person name="Ivanova N."/>
            <person name="Mikhailova N."/>
            <person name="Sims D."/>
            <person name="Meinche L."/>
            <person name="Brettin T."/>
            <person name="Detter J.C."/>
            <person name="Han C."/>
            <person name="Larimer F."/>
            <person name="Land M."/>
            <person name="Hauser L."/>
            <person name="Markowitz V."/>
            <person name="Cheng J.-F."/>
            <person name="Hugenholtz P."/>
            <person name="Woyke T."/>
            <person name="Wu D."/>
            <person name="Spring S."/>
            <person name="Klenk H.-P."/>
            <person name="Eisen J.A."/>
        </authorList>
    </citation>
    <scope>NUCLEOTIDE SEQUENCE [LARGE SCALE GENOMIC DNA]</scope>
    <source>
        <strain evidence="2">ATCC 43595 / DSM 2588 / LMG 13176 / NBRC 15968 / NCIMB 11800 / UQM 2034</strain>
    </source>
</reference>
<proteinExistence type="predicted"/>
<evidence type="ECO:0000313" key="2">
    <source>
        <dbReference type="Proteomes" id="UP000002215"/>
    </source>
</evidence>
<protein>
    <submittedName>
        <fullName evidence="1">Sel1 domain protein repeat-containing protein</fullName>
    </submittedName>
</protein>
<dbReference type="Gene3D" id="1.25.40.10">
    <property type="entry name" value="Tetratricopeptide repeat domain"/>
    <property type="match status" value="1"/>
</dbReference>
<dbReference type="PANTHER" id="PTHR37841:SF1">
    <property type="entry name" value="DUF3298 DOMAIN-CONTAINING PROTEIN"/>
    <property type="match status" value="1"/>
</dbReference>
<dbReference type="Proteomes" id="UP000002215">
    <property type="component" value="Chromosome"/>
</dbReference>
<dbReference type="SMART" id="SM00671">
    <property type="entry name" value="SEL1"/>
    <property type="match status" value="5"/>
</dbReference>
<dbReference type="InterPro" id="IPR032774">
    <property type="entry name" value="WG_beta_rep"/>
</dbReference>
<dbReference type="PANTHER" id="PTHR37841">
    <property type="entry name" value="GLR2918 PROTEIN"/>
    <property type="match status" value="1"/>
</dbReference>
<dbReference type="EMBL" id="CP001699">
    <property type="protein sequence ID" value="ACU61718.1"/>
    <property type="molecule type" value="Genomic_DNA"/>
</dbReference>
<dbReference type="SUPFAM" id="SSF81901">
    <property type="entry name" value="HCP-like"/>
    <property type="match status" value="1"/>
</dbReference>
<sequence>MEWRYEMPLLLQPLLISGGFIENNVLYYDARSGIENLKRFYNFLDSTELLIKDKSLFTKAKNTLFKYLDSLALPYFSMDARDAFNIEEIPHKEQAAVWMADIAYNNAMITHAMDNNNISLLTYSQLKHVSTAFHSFAELLNYVDYDYGWRHIYQESGREEIYNENGLWGLKNAHGEILLHPQFDEFYEFSEQDVAVVMKEQQYGYVHRSGEVIVPPEWDNAYDFDYSNLAIIQRNGLLGLINLSGKVVVAPTYEALNKFGSQGHYIAQKNGNWGVLSEDGKVIINFKYDNIELLHDDVIMLQKDGYYSLSEDGDQFDLIVHKAPPQGFAWAIKGKEVYLIDKYGISRANKDLVRQDAENEGYSLYYDDIVRARLLAYAKSSAENTVTDVYTPVEELYNIGVDAYNRQDYTSAIYHYTLAAEKGFGYAMNNLAYIYYMIEGYVNDDKAFYWYEQGAAARNTNALNGLSLCYQYGIGTIPDIEKAIDLLLQAAEDGMAAAHNNLGFLLYKTDPELALFHYHQAEALGEPDYGLLGSMYEEKGDFETAFRYHQKDDSEIGAFNQGHFYQKGLATEKDIKAAIGCFQTAIDGGYDRAHIELARIYLFEEGFIDKDKAKVHIVAAKEAEIEIPEEFKDPFD</sequence>
<dbReference type="AlphaFoldDB" id="A0A979G6S1"/>
<reference evidence="1 2" key="2">
    <citation type="journal article" date="2010" name="Stand. Genomic Sci.">
        <title>Complete genome sequence of Chitinophaga pinensis type strain (UQM 2034).</title>
        <authorList>
            <person name="Glavina Del Rio T."/>
            <person name="Abt B."/>
            <person name="Spring S."/>
            <person name="Lapidus A."/>
            <person name="Nolan M."/>
            <person name="Tice H."/>
            <person name="Copeland A."/>
            <person name="Cheng J.F."/>
            <person name="Chen F."/>
            <person name="Bruce D."/>
            <person name="Goodwin L."/>
            <person name="Pitluck S."/>
            <person name="Ivanova N."/>
            <person name="Mavromatis K."/>
            <person name="Mikhailova N."/>
            <person name="Pati A."/>
            <person name="Chen A."/>
            <person name="Palaniappan K."/>
            <person name="Land M."/>
            <person name="Hauser L."/>
            <person name="Chang Y.J."/>
            <person name="Jeffries C.D."/>
            <person name="Chain P."/>
            <person name="Saunders E."/>
            <person name="Detter J.C."/>
            <person name="Brettin T."/>
            <person name="Rohde M."/>
            <person name="Goker M."/>
            <person name="Bristow J."/>
            <person name="Eisen J.A."/>
            <person name="Markowitz V."/>
            <person name="Hugenholtz P."/>
            <person name="Kyrpides N.C."/>
            <person name="Klenk H.P."/>
            <person name="Lucas S."/>
        </authorList>
    </citation>
    <scope>NUCLEOTIDE SEQUENCE [LARGE SCALE GENOMIC DNA]</scope>
    <source>
        <strain evidence="2">ATCC 43595 / DSM 2588 / LMG 13176 / NBRC 15968 / NCIMB 11800 / UQM 2034</strain>
    </source>
</reference>
<organism evidence="1 2">
    <name type="scientific">Chitinophaga pinensis (strain ATCC 43595 / DSM 2588 / LMG 13176 / NBRC 15968 / NCIMB 11800 / UQM 2034)</name>
    <dbReference type="NCBI Taxonomy" id="485918"/>
    <lineage>
        <taxon>Bacteria</taxon>
        <taxon>Pseudomonadati</taxon>
        <taxon>Bacteroidota</taxon>
        <taxon>Chitinophagia</taxon>
        <taxon>Chitinophagales</taxon>
        <taxon>Chitinophagaceae</taxon>
        <taxon>Chitinophaga</taxon>
    </lineage>
</organism>
<gene>
    <name evidence="1" type="ordered locus">Cpin_4268</name>
</gene>
<evidence type="ECO:0000313" key="1">
    <source>
        <dbReference type="EMBL" id="ACU61718.1"/>
    </source>
</evidence>
<dbReference type="Pfam" id="PF08238">
    <property type="entry name" value="Sel1"/>
    <property type="match status" value="5"/>
</dbReference>
<dbReference type="InterPro" id="IPR011990">
    <property type="entry name" value="TPR-like_helical_dom_sf"/>
</dbReference>
<dbReference type="InterPro" id="IPR006597">
    <property type="entry name" value="Sel1-like"/>
</dbReference>
<name>A0A979G6S1_CHIPD</name>